<dbReference type="Pfam" id="PF00528">
    <property type="entry name" value="BPD_transp_1"/>
    <property type="match status" value="1"/>
</dbReference>
<evidence type="ECO:0000256" key="4">
    <source>
        <dbReference type="ARBA" id="ARBA00022448"/>
    </source>
</evidence>
<feature type="transmembrane region" description="Helical" evidence="11">
    <location>
        <begin position="12"/>
        <end position="35"/>
    </location>
</feature>
<dbReference type="GO" id="GO:0005886">
    <property type="term" value="C:plasma membrane"/>
    <property type="evidence" value="ECO:0007669"/>
    <property type="project" value="UniProtKB-SubCell"/>
</dbReference>
<dbReference type="CDD" id="cd06261">
    <property type="entry name" value="TM_PBP2"/>
    <property type="match status" value="1"/>
</dbReference>
<comment type="similarity">
    <text evidence="3">Belongs to the binding-protein-dependent transport system permease family. MalFG subfamily.</text>
</comment>
<evidence type="ECO:0000256" key="3">
    <source>
        <dbReference type="ARBA" id="ARBA00009047"/>
    </source>
</evidence>
<dbReference type="InterPro" id="IPR050901">
    <property type="entry name" value="BP-dep_ABC_trans_perm"/>
</dbReference>
<dbReference type="Gene3D" id="1.10.3720.10">
    <property type="entry name" value="MetI-like"/>
    <property type="match status" value="1"/>
</dbReference>
<dbReference type="PANTHER" id="PTHR32243:SF50">
    <property type="entry name" value="MALTOSE_MALTODEXTRIN TRANSPORT SYSTEM PERMEASE PROTEIN MALG"/>
    <property type="match status" value="1"/>
</dbReference>
<feature type="transmembrane region" description="Helical" evidence="11">
    <location>
        <begin position="191"/>
        <end position="212"/>
    </location>
</feature>
<organism evidence="13 14">
    <name type="scientific">Paenirhodobacter populi</name>
    <dbReference type="NCBI Taxonomy" id="2306993"/>
    <lineage>
        <taxon>Bacteria</taxon>
        <taxon>Pseudomonadati</taxon>
        <taxon>Pseudomonadota</taxon>
        <taxon>Alphaproteobacteria</taxon>
        <taxon>Rhodobacterales</taxon>
        <taxon>Rhodobacter group</taxon>
        <taxon>Paenirhodobacter</taxon>
    </lineage>
</organism>
<evidence type="ECO:0000313" key="14">
    <source>
        <dbReference type="Proteomes" id="UP000285295"/>
    </source>
</evidence>
<keyword evidence="5" id="KW-1003">Cell membrane</keyword>
<evidence type="ECO:0000256" key="5">
    <source>
        <dbReference type="ARBA" id="ARBA00022475"/>
    </source>
</evidence>
<keyword evidence="4 11" id="KW-0813">Transport</keyword>
<feature type="transmembrane region" description="Helical" evidence="11">
    <location>
        <begin position="248"/>
        <end position="271"/>
    </location>
</feature>
<comment type="caution">
    <text evidence="13">The sequence shown here is derived from an EMBL/GenBank/DDBJ whole genome shotgun (WGS) entry which is preliminary data.</text>
</comment>
<evidence type="ECO:0000313" key="13">
    <source>
        <dbReference type="EMBL" id="RWR29082.1"/>
    </source>
</evidence>
<evidence type="ECO:0000256" key="11">
    <source>
        <dbReference type="RuleBase" id="RU363032"/>
    </source>
</evidence>
<comment type="function">
    <text evidence="1">Part of the ABC transporter complex MalEFGK involved in maltose/maltodextrin import. Probably responsible for the translocation of the substrate across the membrane.</text>
</comment>
<dbReference type="OrthoDB" id="9815445at2"/>
<proteinExistence type="inferred from homology"/>
<evidence type="ECO:0000256" key="1">
    <source>
        <dbReference type="ARBA" id="ARBA00002264"/>
    </source>
</evidence>
<feature type="transmembrane region" description="Helical" evidence="11">
    <location>
        <begin position="110"/>
        <end position="132"/>
    </location>
</feature>
<feature type="transmembrane region" description="Helical" evidence="11">
    <location>
        <begin position="144"/>
        <end position="162"/>
    </location>
</feature>
<gene>
    <name evidence="13" type="ORF">D2T31_11265</name>
</gene>
<dbReference type="PANTHER" id="PTHR32243">
    <property type="entry name" value="MALTOSE TRANSPORT SYSTEM PERMEASE-RELATED"/>
    <property type="match status" value="1"/>
</dbReference>
<evidence type="ECO:0000259" key="12">
    <source>
        <dbReference type="PROSITE" id="PS50928"/>
    </source>
</evidence>
<evidence type="ECO:0000256" key="9">
    <source>
        <dbReference type="ARBA" id="ARBA00023136"/>
    </source>
</evidence>
<feature type="transmembrane region" description="Helical" evidence="11">
    <location>
        <begin position="77"/>
        <end position="98"/>
    </location>
</feature>
<evidence type="ECO:0000256" key="8">
    <source>
        <dbReference type="ARBA" id="ARBA00022989"/>
    </source>
</evidence>
<keyword evidence="8 11" id="KW-1133">Transmembrane helix</keyword>
<feature type="domain" description="ABC transmembrane type-1" evidence="12">
    <location>
        <begin position="73"/>
        <end position="266"/>
    </location>
</feature>
<evidence type="ECO:0000256" key="6">
    <source>
        <dbReference type="ARBA" id="ARBA00022597"/>
    </source>
</evidence>
<reference evidence="13 14" key="1">
    <citation type="submission" date="2019-01" db="EMBL/GenBank/DDBJ databases">
        <title>Sinorhodobacter populi sp. nov. isolated from the symptomatic bark tissue of Populus euramericana canker.</title>
        <authorList>
            <person name="Xu G."/>
        </authorList>
    </citation>
    <scope>NUCLEOTIDE SEQUENCE [LARGE SCALE GENOMIC DNA]</scope>
    <source>
        <strain evidence="13 14">D19-10-3-21</strain>
    </source>
</reference>
<protein>
    <recommendedName>
        <fullName evidence="10">Maltose/maltodextrin transport system permease protein MalG</fullName>
    </recommendedName>
</protein>
<dbReference type="AlphaFoldDB" id="A0A443K8P8"/>
<evidence type="ECO:0000256" key="2">
    <source>
        <dbReference type="ARBA" id="ARBA00004651"/>
    </source>
</evidence>
<evidence type="ECO:0000256" key="7">
    <source>
        <dbReference type="ARBA" id="ARBA00022692"/>
    </source>
</evidence>
<name>A0A443K8P8_9RHOB</name>
<accession>A0A443K8P8</accession>
<reference evidence="13 14" key="2">
    <citation type="submission" date="2019-01" db="EMBL/GenBank/DDBJ databases">
        <authorList>
            <person name="Li Y."/>
        </authorList>
    </citation>
    <scope>NUCLEOTIDE SEQUENCE [LARGE SCALE GENOMIC DNA]</scope>
    <source>
        <strain evidence="13 14">D19-10-3-21</strain>
    </source>
</reference>
<keyword evidence="6" id="KW-0762">Sugar transport</keyword>
<keyword evidence="7 11" id="KW-0812">Transmembrane</keyword>
<dbReference type="PROSITE" id="PS50928">
    <property type="entry name" value="ABC_TM1"/>
    <property type="match status" value="1"/>
</dbReference>
<dbReference type="SUPFAM" id="SSF161098">
    <property type="entry name" value="MetI-like"/>
    <property type="match status" value="1"/>
</dbReference>
<dbReference type="GO" id="GO:0055085">
    <property type="term" value="P:transmembrane transport"/>
    <property type="evidence" value="ECO:0007669"/>
    <property type="project" value="InterPro"/>
</dbReference>
<keyword evidence="9 11" id="KW-0472">Membrane</keyword>
<evidence type="ECO:0000256" key="10">
    <source>
        <dbReference type="ARBA" id="ARBA00041109"/>
    </source>
</evidence>
<dbReference type="InterPro" id="IPR035906">
    <property type="entry name" value="MetI-like_sf"/>
</dbReference>
<comment type="subcellular location">
    <subcellularLocation>
        <location evidence="2 11">Cell membrane</location>
        <topology evidence="2 11">Multi-pass membrane protein</topology>
    </subcellularLocation>
</comment>
<dbReference type="Proteomes" id="UP000285295">
    <property type="component" value="Unassembled WGS sequence"/>
</dbReference>
<dbReference type="InterPro" id="IPR000515">
    <property type="entry name" value="MetI-like"/>
</dbReference>
<sequence length="281" mass="30048">MSRIMSGKIRNRLGLIAFGALVLVFNLGPILWGILGSLRPRDEIMRYPPQPVPSSLSLEHYRTIAEGGFLSAAQASLIYAVVTVVVSLIAGSVAAYALDRIRFAGRSVVMFLVLAGIPLASGAAALIVPTYLYMVRLGLNDTIFVLPLVYIAYNLPTAVWVLRGALGGLSRELDEAAAIDGAGRLRTLFEILLPLCKPALGAAALFCFVGAWNEFVAGSVLVDNPDLRPIQVSIYQNMGYFGRDWGPLLASATLAIFPIIIAFLIFGRLLISGLTKGAVKG</sequence>
<dbReference type="EMBL" id="SAUX01000012">
    <property type="protein sequence ID" value="RWR29082.1"/>
    <property type="molecule type" value="Genomic_DNA"/>
</dbReference>